<accession>A0A3A6QDQ3</accession>
<dbReference type="InterPro" id="IPR041049">
    <property type="entry name" value="DUF5615"/>
</dbReference>
<gene>
    <name evidence="2" type="ORF">DP106_02005</name>
</gene>
<comment type="caution">
    <text evidence="2">The sequence shown here is derived from an EMBL/GenBank/DDBJ whole genome shotgun (WGS) entry which is preliminary data.</text>
</comment>
<name>A0A3A6QDQ3_9EURY</name>
<keyword evidence="3" id="KW-1185">Reference proteome</keyword>
<dbReference type="Pfam" id="PF18480">
    <property type="entry name" value="DUF5615"/>
    <property type="match status" value="1"/>
</dbReference>
<organism evidence="2 3">
    <name type="scientific">Halonotius pteroides</name>
    <dbReference type="NCBI Taxonomy" id="268735"/>
    <lineage>
        <taxon>Archaea</taxon>
        <taxon>Methanobacteriati</taxon>
        <taxon>Methanobacteriota</taxon>
        <taxon>Stenosarchaea group</taxon>
        <taxon>Halobacteria</taxon>
        <taxon>Halobacteriales</taxon>
        <taxon>Haloferacaceae</taxon>
        <taxon>Halonotius</taxon>
    </lineage>
</organism>
<proteinExistence type="predicted"/>
<dbReference type="Proteomes" id="UP000281564">
    <property type="component" value="Unassembled WGS sequence"/>
</dbReference>
<sequence>MSEWRFPLDENIDPKTVTYLRKEGVDVEHVRDTLGEGADDEAGILPYVRETDRIIVTSDVSGFGALTSDSHASVVLLHDDTMAAYSVAAGILAMIEAYGNQFSGRGQLDPWW</sequence>
<dbReference type="EMBL" id="QMDW01000002">
    <property type="protein sequence ID" value="RJX51490.1"/>
    <property type="molecule type" value="Genomic_DNA"/>
</dbReference>
<protein>
    <recommendedName>
        <fullName evidence="1">DUF5615 domain-containing protein</fullName>
    </recommendedName>
</protein>
<dbReference type="AlphaFoldDB" id="A0A3A6QDQ3"/>
<evidence type="ECO:0000259" key="1">
    <source>
        <dbReference type="Pfam" id="PF18480"/>
    </source>
</evidence>
<dbReference type="RefSeq" id="WP_120083003.1">
    <property type="nucleotide sequence ID" value="NZ_QMDW01000002.1"/>
</dbReference>
<evidence type="ECO:0000313" key="3">
    <source>
        <dbReference type="Proteomes" id="UP000281564"/>
    </source>
</evidence>
<evidence type="ECO:0000313" key="2">
    <source>
        <dbReference type="EMBL" id="RJX51490.1"/>
    </source>
</evidence>
<dbReference type="OrthoDB" id="147476at2157"/>
<reference evidence="2 3" key="1">
    <citation type="submission" date="2018-06" db="EMBL/GenBank/DDBJ databases">
        <title>Halonotius sp. F13-13 a new haloarchaeeon isolated from a solar saltern from Isla Cristina, Huelva, Spain.</title>
        <authorList>
            <person name="Duran-Viseras A."/>
            <person name="Sanchez-Porro C."/>
            <person name="Ventosa A."/>
        </authorList>
    </citation>
    <scope>NUCLEOTIDE SEQUENCE [LARGE SCALE GENOMIC DNA]</scope>
    <source>
        <strain evidence="2 3">CECT 7525</strain>
    </source>
</reference>
<feature type="domain" description="DUF5615" evidence="1">
    <location>
        <begin position="5"/>
        <end position="98"/>
    </location>
</feature>